<dbReference type="InterPro" id="IPR002641">
    <property type="entry name" value="PNPLA_dom"/>
</dbReference>
<dbReference type="Proteomes" id="UP000198727">
    <property type="component" value="Unassembled WGS sequence"/>
</dbReference>
<sequence>MERSGVGLCLSGGGYRAMLFHTGVLWRLNELGQLPRLAVISSVSSGAIAAGVLAHAWPDLEFRHGVAVAFQERVVRPVRALAGVNIDARAVLRGLARPWRSVGEEVAASLRRHLFGRRMLAELPESPRFVFTATNLRTGALWRFSGAAMGDPDSGPLPPVVSLATAVAASSAFPPFLSPVVLRHGGRGVVLSDGGVFDNLALDPATECCATVLVSDGGRRIRRLRRVPRDWPRHVLRAVDVVDNQVRSLRKRALLASYDRGDFRGAYWGTYRDIADFGLPDALPAPAERTLALAELPTRLHHVPPTVQERLINWGYAVCDAGMRRWVLPGAASPRDFPYPTAGVG</sequence>
<dbReference type="EMBL" id="FOWW01000003">
    <property type="protein sequence ID" value="SFP87597.1"/>
    <property type="molecule type" value="Genomic_DNA"/>
</dbReference>
<name>A0A1I5TY97_9PSEU</name>
<dbReference type="PROSITE" id="PS51635">
    <property type="entry name" value="PNPLA"/>
    <property type="match status" value="1"/>
</dbReference>
<feature type="domain" description="PNPLA" evidence="5">
    <location>
        <begin position="9"/>
        <end position="206"/>
    </location>
</feature>
<feature type="short sequence motif" description="DGA/G" evidence="4">
    <location>
        <begin position="193"/>
        <end position="195"/>
    </location>
</feature>
<dbReference type="OrthoDB" id="9813090at2"/>
<organism evidence="6 7">
    <name type="scientific">Amycolatopsis arida</name>
    <dbReference type="NCBI Taxonomy" id="587909"/>
    <lineage>
        <taxon>Bacteria</taxon>
        <taxon>Bacillati</taxon>
        <taxon>Actinomycetota</taxon>
        <taxon>Actinomycetes</taxon>
        <taxon>Pseudonocardiales</taxon>
        <taxon>Pseudonocardiaceae</taxon>
        <taxon>Amycolatopsis</taxon>
    </lineage>
</organism>
<dbReference type="GO" id="GO:0016042">
    <property type="term" value="P:lipid catabolic process"/>
    <property type="evidence" value="ECO:0007669"/>
    <property type="project" value="UniProtKB-UniRule"/>
</dbReference>
<keyword evidence="7" id="KW-1185">Reference proteome</keyword>
<dbReference type="PANTHER" id="PTHR14226">
    <property type="entry name" value="NEUROPATHY TARGET ESTERASE/SWISS CHEESE D.MELANOGASTER"/>
    <property type="match status" value="1"/>
</dbReference>
<dbReference type="RefSeq" id="WP_092530279.1">
    <property type="nucleotide sequence ID" value="NZ_FOWW01000003.1"/>
</dbReference>
<dbReference type="Pfam" id="PF01734">
    <property type="entry name" value="Patatin"/>
    <property type="match status" value="1"/>
</dbReference>
<proteinExistence type="predicted"/>
<evidence type="ECO:0000256" key="2">
    <source>
        <dbReference type="ARBA" id="ARBA00022963"/>
    </source>
</evidence>
<accession>A0A1I5TY97</accession>
<evidence type="ECO:0000256" key="4">
    <source>
        <dbReference type="PROSITE-ProRule" id="PRU01161"/>
    </source>
</evidence>
<dbReference type="AlphaFoldDB" id="A0A1I5TY97"/>
<evidence type="ECO:0000256" key="1">
    <source>
        <dbReference type="ARBA" id="ARBA00022801"/>
    </source>
</evidence>
<comment type="caution">
    <text evidence="4">Lacks conserved residue(s) required for the propagation of feature annotation.</text>
</comment>
<dbReference type="InterPro" id="IPR050301">
    <property type="entry name" value="NTE"/>
</dbReference>
<evidence type="ECO:0000259" key="5">
    <source>
        <dbReference type="PROSITE" id="PS51635"/>
    </source>
</evidence>
<dbReference type="SUPFAM" id="SSF52151">
    <property type="entry name" value="FabD/lysophospholipase-like"/>
    <property type="match status" value="1"/>
</dbReference>
<dbReference type="Gene3D" id="3.40.1090.10">
    <property type="entry name" value="Cytosolic phospholipase A2 catalytic domain"/>
    <property type="match status" value="2"/>
</dbReference>
<feature type="active site" description="Nucleophile" evidence="4">
    <location>
        <position position="44"/>
    </location>
</feature>
<dbReference type="PANTHER" id="PTHR14226:SF78">
    <property type="entry name" value="SLR0060 PROTEIN"/>
    <property type="match status" value="1"/>
</dbReference>
<dbReference type="STRING" id="587909.SAMN05421810_103697"/>
<dbReference type="InterPro" id="IPR016035">
    <property type="entry name" value="Acyl_Trfase/lysoPLipase"/>
</dbReference>
<reference evidence="7" key="1">
    <citation type="submission" date="2016-10" db="EMBL/GenBank/DDBJ databases">
        <authorList>
            <person name="Varghese N."/>
            <person name="Submissions S."/>
        </authorList>
    </citation>
    <scope>NUCLEOTIDE SEQUENCE [LARGE SCALE GENOMIC DNA]</scope>
    <source>
        <strain evidence="7">CGMCC 4.5579</strain>
    </source>
</reference>
<evidence type="ECO:0000256" key="3">
    <source>
        <dbReference type="ARBA" id="ARBA00023098"/>
    </source>
</evidence>
<evidence type="ECO:0000313" key="7">
    <source>
        <dbReference type="Proteomes" id="UP000198727"/>
    </source>
</evidence>
<gene>
    <name evidence="6" type="ORF">SAMN05421810_103697</name>
</gene>
<keyword evidence="2 4" id="KW-0442">Lipid degradation</keyword>
<protein>
    <submittedName>
        <fullName evidence="6">NTE family protein</fullName>
    </submittedName>
</protein>
<dbReference type="GO" id="GO:0016787">
    <property type="term" value="F:hydrolase activity"/>
    <property type="evidence" value="ECO:0007669"/>
    <property type="project" value="UniProtKB-UniRule"/>
</dbReference>
<keyword evidence="3 4" id="KW-0443">Lipid metabolism</keyword>
<evidence type="ECO:0000313" key="6">
    <source>
        <dbReference type="EMBL" id="SFP87597.1"/>
    </source>
</evidence>
<keyword evidence="1 4" id="KW-0378">Hydrolase</keyword>
<feature type="active site" description="Proton acceptor" evidence="4">
    <location>
        <position position="193"/>
    </location>
</feature>